<dbReference type="EMBL" id="FWYF01000002">
    <property type="protein sequence ID" value="SMD33874.1"/>
    <property type="molecule type" value="Genomic_DNA"/>
</dbReference>
<name>A0A1W2GBI1_REIFA</name>
<dbReference type="STRING" id="692418.SAMN04488029_1717"/>
<gene>
    <name evidence="1" type="ORF">SAMN04488029_1717</name>
</gene>
<accession>A0A1W2GBI1</accession>
<proteinExistence type="predicted"/>
<protein>
    <submittedName>
        <fullName evidence="1">Uncharacterized protein</fullName>
    </submittedName>
</protein>
<dbReference type="Proteomes" id="UP000192472">
    <property type="component" value="Unassembled WGS sequence"/>
</dbReference>
<sequence>MYIDYPNLDQLLETRNTMLDECDRYVSGLDETCMWSGNHNGVLVEI</sequence>
<dbReference type="RefSeq" id="WP_176214727.1">
    <property type="nucleotide sequence ID" value="NZ_FWYF01000002.1"/>
</dbReference>
<evidence type="ECO:0000313" key="1">
    <source>
        <dbReference type="EMBL" id="SMD33874.1"/>
    </source>
</evidence>
<organism evidence="1 2">
    <name type="scientific">Reichenbachiella faecimaris</name>
    <dbReference type="NCBI Taxonomy" id="692418"/>
    <lineage>
        <taxon>Bacteria</taxon>
        <taxon>Pseudomonadati</taxon>
        <taxon>Bacteroidota</taxon>
        <taxon>Cytophagia</taxon>
        <taxon>Cytophagales</taxon>
        <taxon>Reichenbachiellaceae</taxon>
        <taxon>Reichenbachiella</taxon>
    </lineage>
</organism>
<keyword evidence="2" id="KW-1185">Reference proteome</keyword>
<evidence type="ECO:0000313" key="2">
    <source>
        <dbReference type="Proteomes" id="UP000192472"/>
    </source>
</evidence>
<dbReference type="AlphaFoldDB" id="A0A1W2GBI1"/>
<reference evidence="1 2" key="1">
    <citation type="submission" date="2017-04" db="EMBL/GenBank/DDBJ databases">
        <authorList>
            <person name="Afonso C.L."/>
            <person name="Miller P.J."/>
            <person name="Scott M.A."/>
            <person name="Spackman E."/>
            <person name="Goraichik I."/>
            <person name="Dimitrov K.M."/>
            <person name="Suarez D.L."/>
            <person name="Swayne D.E."/>
        </authorList>
    </citation>
    <scope>NUCLEOTIDE SEQUENCE [LARGE SCALE GENOMIC DNA]</scope>
    <source>
        <strain evidence="1 2">DSM 26133</strain>
    </source>
</reference>